<sequence>MESNKDKLEKLLKIREKYQYIVETLFDNPSKLSDTEREIFMEKHKLEILEFQKINDDIASLKWSLMTSQEQKDYLDKYSDD</sequence>
<dbReference type="Proteomes" id="UP000190813">
    <property type="component" value="Unassembled WGS sequence"/>
</dbReference>
<reference evidence="1 2" key="1">
    <citation type="submission" date="2016-06" db="EMBL/GenBank/DDBJ databases">
        <title>Revisiting the taxonomy of the Elizabethkingia Genus based on Whole-Genome Sequencing, Optical Mapping, and MALDI-TOF.</title>
        <authorList>
            <person name="Nicholson A.C."/>
        </authorList>
    </citation>
    <scope>NUCLEOTIDE SEQUENCE [LARGE SCALE GENOMIC DNA]</scope>
    <source>
        <strain evidence="1 2">G4070</strain>
    </source>
</reference>
<evidence type="ECO:0000313" key="2">
    <source>
        <dbReference type="Proteomes" id="UP000190813"/>
    </source>
</evidence>
<proteinExistence type="predicted"/>
<accession>A0A1T3MTQ4</accession>
<dbReference type="EMBL" id="MAHX01000006">
    <property type="protein sequence ID" value="OPC67889.1"/>
    <property type="molecule type" value="Genomic_DNA"/>
</dbReference>
<dbReference type="RefSeq" id="WP_078771021.1">
    <property type="nucleotide sequence ID" value="NZ_CBCSBR010000019.1"/>
</dbReference>
<comment type="caution">
    <text evidence="1">The sequence shown here is derived from an EMBL/GenBank/DDBJ whole genome shotgun (WGS) entry which is preliminary data.</text>
</comment>
<evidence type="ECO:0000313" key="1">
    <source>
        <dbReference type="EMBL" id="OPC67889.1"/>
    </source>
</evidence>
<name>A0A1T3MTQ4_9FLAO</name>
<keyword evidence="2" id="KW-1185">Reference proteome</keyword>
<protein>
    <submittedName>
        <fullName evidence="1">Uncharacterized protein</fullName>
    </submittedName>
</protein>
<dbReference type="AlphaFoldDB" id="A0A1T3MTQ4"/>
<gene>
    <name evidence="1" type="ORF">BAZ10_14935</name>
</gene>
<organism evidence="1 2">
    <name type="scientific">Elizabethkingia occulta</name>
    <dbReference type="NCBI Taxonomy" id="1867263"/>
    <lineage>
        <taxon>Bacteria</taxon>
        <taxon>Pseudomonadati</taxon>
        <taxon>Bacteroidota</taxon>
        <taxon>Flavobacteriia</taxon>
        <taxon>Flavobacteriales</taxon>
        <taxon>Weeksellaceae</taxon>
        <taxon>Elizabethkingia</taxon>
    </lineage>
</organism>